<evidence type="ECO:0000256" key="2">
    <source>
        <dbReference type="ARBA" id="ARBA00022771"/>
    </source>
</evidence>
<accession>A0AAW0WRS3</accession>
<dbReference type="PANTHER" id="PTHR46920:SF1">
    <property type="entry name" value="PROTEIN MSS51 HOMOLOG, MITOCHONDRIAL-RELATED"/>
    <property type="match status" value="1"/>
</dbReference>
<dbReference type="PANTHER" id="PTHR46920">
    <property type="match status" value="1"/>
</dbReference>
<dbReference type="Gene3D" id="6.10.140.2220">
    <property type="match status" value="1"/>
</dbReference>
<evidence type="ECO:0000256" key="3">
    <source>
        <dbReference type="ARBA" id="ARBA00022833"/>
    </source>
</evidence>
<reference evidence="6 7" key="1">
    <citation type="journal article" date="2024" name="BMC Genomics">
        <title>Genome assembly of redclaw crayfish (Cherax quadricarinatus) provides insights into its immune adaptation and hypoxia tolerance.</title>
        <authorList>
            <person name="Liu Z."/>
            <person name="Zheng J."/>
            <person name="Li H."/>
            <person name="Fang K."/>
            <person name="Wang S."/>
            <person name="He J."/>
            <person name="Zhou D."/>
            <person name="Weng S."/>
            <person name="Chi M."/>
            <person name="Gu Z."/>
            <person name="He J."/>
            <person name="Li F."/>
            <person name="Wang M."/>
        </authorList>
    </citation>
    <scope>NUCLEOTIDE SEQUENCE [LARGE SCALE GENOMIC DNA]</scope>
    <source>
        <strain evidence="6">ZL_2023a</strain>
    </source>
</reference>
<dbReference type="PROSITE" id="PS50865">
    <property type="entry name" value="ZF_MYND_2"/>
    <property type="match status" value="1"/>
</dbReference>
<dbReference type="InterPro" id="IPR002893">
    <property type="entry name" value="Znf_MYND"/>
</dbReference>
<evidence type="ECO:0000256" key="1">
    <source>
        <dbReference type="ARBA" id="ARBA00022723"/>
    </source>
</evidence>
<keyword evidence="2 4" id="KW-0863">Zinc-finger</keyword>
<dbReference type="GO" id="GO:0008270">
    <property type="term" value="F:zinc ion binding"/>
    <property type="evidence" value="ECO:0007669"/>
    <property type="project" value="UniProtKB-KW"/>
</dbReference>
<dbReference type="InterPro" id="IPR052839">
    <property type="entry name" value="Mito_gene_expr_regulator"/>
</dbReference>
<evidence type="ECO:0000313" key="6">
    <source>
        <dbReference type="EMBL" id="KAK8733550.1"/>
    </source>
</evidence>
<evidence type="ECO:0000259" key="5">
    <source>
        <dbReference type="PROSITE" id="PS50865"/>
    </source>
</evidence>
<dbReference type="PROSITE" id="PS01360">
    <property type="entry name" value="ZF_MYND_1"/>
    <property type="match status" value="1"/>
</dbReference>
<comment type="caution">
    <text evidence="6">The sequence shown here is derived from an EMBL/GenBank/DDBJ whole genome shotgun (WGS) entry which is preliminary data.</text>
</comment>
<dbReference type="EMBL" id="JARKIK010000053">
    <property type="protein sequence ID" value="KAK8733550.1"/>
    <property type="molecule type" value="Genomic_DNA"/>
</dbReference>
<dbReference type="Pfam" id="PF01753">
    <property type="entry name" value="zf-MYND"/>
    <property type="match status" value="1"/>
</dbReference>
<dbReference type="InterPro" id="IPR046824">
    <property type="entry name" value="Mss51-like_C"/>
</dbReference>
<feature type="domain" description="MYND-type" evidence="5">
    <location>
        <begin position="65"/>
        <end position="103"/>
    </location>
</feature>
<evidence type="ECO:0000256" key="4">
    <source>
        <dbReference type="PROSITE-ProRule" id="PRU00134"/>
    </source>
</evidence>
<dbReference type="Pfam" id="PF20179">
    <property type="entry name" value="MSS51_C"/>
    <property type="match status" value="1"/>
</dbReference>
<keyword evidence="1" id="KW-0479">Metal-binding</keyword>
<sequence>MAFELTEYPPKSFSDKYQKYLAPHGVLLAPTQVLKNKKLGTSAEDTLRKAFKITLKKLRKMRAACANCNKTEGVGEECGQCRAVKYCGQQCRLIRQPTHDLVCQHLKEELIDQVVECLPVPVPLGRQVVRGKGGRVTDWKDWFTHHTVIHDNISATVGLISQWWHYTGLAHPGEASLQASLERIVTNVFSTVLTIGHCPFWFPSLTSTLHQYNEIHIHLLGADEPEVGAVESGLMQVASRVLGRPIVVTLVAPDLAHHPQTFSWTPTRPHQVTSSVRAVTYSGLYHDFWRDHLATSDTHAQVSRPQVALAIHPGVHTDEMLVLWKPTLQLLAYEHVPLVMTTYNEAEFHTTLQKLETLQANVVHGDVNPLRSLHLKQTPYEPDHVWAANSYIIAIDNSRTS</sequence>
<gene>
    <name evidence="6" type="ORF">OTU49_006353</name>
</gene>
<organism evidence="6 7">
    <name type="scientific">Cherax quadricarinatus</name>
    <name type="common">Australian red claw crayfish</name>
    <dbReference type="NCBI Taxonomy" id="27406"/>
    <lineage>
        <taxon>Eukaryota</taxon>
        <taxon>Metazoa</taxon>
        <taxon>Ecdysozoa</taxon>
        <taxon>Arthropoda</taxon>
        <taxon>Crustacea</taxon>
        <taxon>Multicrustacea</taxon>
        <taxon>Malacostraca</taxon>
        <taxon>Eumalacostraca</taxon>
        <taxon>Eucarida</taxon>
        <taxon>Decapoda</taxon>
        <taxon>Pleocyemata</taxon>
        <taxon>Astacidea</taxon>
        <taxon>Parastacoidea</taxon>
        <taxon>Parastacidae</taxon>
        <taxon>Cherax</taxon>
    </lineage>
</organism>
<evidence type="ECO:0000313" key="7">
    <source>
        <dbReference type="Proteomes" id="UP001445076"/>
    </source>
</evidence>
<dbReference type="SUPFAM" id="SSF144232">
    <property type="entry name" value="HIT/MYND zinc finger-like"/>
    <property type="match status" value="1"/>
</dbReference>
<keyword evidence="3" id="KW-0862">Zinc</keyword>
<protein>
    <recommendedName>
        <fullName evidence="5">MYND-type domain-containing protein</fullName>
    </recommendedName>
</protein>
<keyword evidence="7" id="KW-1185">Reference proteome</keyword>
<dbReference type="AlphaFoldDB" id="A0AAW0WRS3"/>
<name>A0AAW0WRS3_CHEQU</name>
<proteinExistence type="predicted"/>
<dbReference type="Proteomes" id="UP001445076">
    <property type="component" value="Unassembled WGS sequence"/>
</dbReference>